<dbReference type="AlphaFoldDB" id="A0A0M6YD75"/>
<name>A0A0M6YD75_9RHOB</name>
<dbReference type="PANTHER" id="PTHR43796:SF2">
    <property type="entry name" value="CARBOXYNORSPERMIDINE SYNTHASE"/>
    <property type="match status" value="1"/>
</dbReference>
<evidence type="ECO:0000313" key="2">
    <source>
        <dbReference type="EMBL" id="CTQ48311.1"/>
    </source>
</evidence>
<feature type="domain" description="DUF4166" evidence="1">
    <location>
        <begin position="377"/>
        <end position="536"/>
    </location>
</feature>
<organism evidence="2 3">
    <name type="scientific">Jannaschia donghaensis</name>
    <dbReference type="NCBI Taxonomy" id="420998"/>
    <lineage>
        <taxon>Bacteria</taxon>
        <taxon>Pseudomonadati</taxon>
        <taxon>Pseudomonadota</taxon>
        <taxon>Alphaproteobacteria</taxon>
        <taxon>Rhodobacterales</taxon>
        <taxon>Roseobacteraceae</taxon>
        <taxon>Jannaschia</taxon>
    </lineage>
</organism>
<dbReference type="PANTHER" id="PTHR43796">
    <property type="entry name" value="CARBOXYNORSPERMIDINE SYNTHASE"/>
    <property type="match status" value="1"/>
</dbReference>
<dbReference type="Proteomes" id="UP000049222">
    <property type="component" value="Unassembled WGS sequence"/>
</dbReference>
<evidence type="ECO:0000313" key="3">
    <source>
        <dbReference type="Proteomes" id="UP000049222"/>
    </source>
</evidence>
<reference evidence="2 3" key="1">
    <citation type="submission" date="2015-07" db="EMBL/GenBank/DDBJ databases">
        <authorList>
            <person name="Noorani M."/>
        </authorList>
    </citation>
    <scope>NUCLEOTIDE SEQUENCE [LARGE SCALE GENOMIC DNA]</scope>
    <source>
        <strain evidence="2 3">CECT 7802</strain>
    </source>
</reference>
<dbReference type="Gene3D" id="3.40.50.720">
    <property type="entry name" value="NAD(P)-binding Rossmann-like Domain"/>
    <property type="match status" value="1"/>
</dbReference>
<dbReference type="OrthoDB" id="528778at2"/>
<gene>
    <name evidence="2" type="ORF">JDO7802_00313</name>
</gene>
<dbReference type="EMBL" id="CXSU01000005">
    <property type="protein sequence ID" value="CTQ48311.1"/>
    <property type="molecule type" value="Genomic_DNA"/>
</dbReference>
<keyword evidence="3" id="KW-1185">Reference proteome</keyword>
<dbReference type="SUPFAM" id="SSF51735">
    <property type="entry name" value="NAD(P)-binding Rossmann-fold domains"/>
    <property type="match status" value="1"/>
</dbReference>
<dbReference type="STRING" id="420998.JDO7802_00313"/>
<dbReference type="InterPro" id="IPR025311">
    <property type="entry name" value="DUF4166"/>
</dbReference>
<sequence length="540" mass="57590">MNEPHPRTRVLLIGGTGVFGSRLATGLRKQPGVVVRVAGRGADNDVRLDCDAPDLAARIAAEEPDIVIDAAGPFQTYGDDPYRVARAAIGIRAHYLDLSDDAGFTTGIAALDGAAKDAGVALLSGVSTVPAISSAAVEALSDGLDDIHLIDSFIVPGNRAPRGLAVMRAILAQAGQRMNVWRAGRDETVRGWGRLRRVDLPGLGRRWVSVIGAPDLTLFPTRYRARSVTFGAGLELWFMHLGLWAMALPVRWGLVPSLAPVARPMRWVAGLFERMGTDRGGMRTRVVGSGPAGTDIRDWTVIAEAGDGPHIPALPGRVMVAKLIAGDVAPGARACVGAFTLAELEAMSTDLALTYERRDTPFVPVFRQALGASFDGLPAAVRDLHDVLAYRRWSGTARVDRGTGLRSRLICAIVGFPHATPDTDVTVTMERRDGTEIWIRDFGGKRFRSHLQSVGTPGDGVVTERFGPLTFRIGLTVVDGALTYPVLSGRCGPLPIPAWLLPRSETTEAADGDAATFDVKVSLPGAGLLVRYRGRLTPDG</sequence>
<protein>
    <submittedName>
        <fullName evidence="2">Saccharopine dehydrogenase</fullName>
    </submittedName>
</protein>
<dbReference type="Pfam" id="PF13761">
    <property type="entry name" value="DUF4166"/>
    <property type="match status" value="1"/>
</dbReference>
<dbReference type="RefSeq" id="WP_055081930.1">
    <property type="nucleotide sequence ID" value="NZ_CXSU01000005.1"/>
</dbReference>
<proteinExistence type="predicted"/>
<dbReference type="InterPro" id="IPR036291">
    <property type="entry name" value="NAD(P)-bd_dom_sf"/>
</dbReference>
<accession>A0A0M6YD75</accession>
<evidence type="ECO:0000259" key="1">
    <source>
        <dbReference type="Pfam" id="PF13761"/>
    </source>
</evidence>